<dbReference type="AlphaFoldDB" id="A0A1F6M7S7"/>
<proteinExistence type="predicted"/>
<reference evidence="1 2" key="1">
    <citation type="journal article" date="2016" name="Nat. Commun.">
        <title>Thousands of microbial genomes shed light on interconnected biogeochemical processes in an aquifer system.</title>
        <authorList>
            <person name="Anantharaman K."/>
            <person name="Brown C.T."/>
            <person name="Hug L.A."/>
            <person name="Sharon I."/>
            <person name="Castelle C.J."/>
            <person name="Probst A.J."/>
            <person name="Thomas B.C."/>
            <person name="Singh A."/>
            <person name="Wilkins M.J."/>
            <person name="Karaoz U."/>
            <person name="Brodie E.L."/>
            <person name="Williams K.H."/>
            <person name="Hubbard S.S."/>
            <person name="Banfield J.F."/>
        </authorList>
    </citation>
    <scope>NUCLEOTIDE SEQUENCE [LARGE SCALE GENOMIC DNA]</scope>
</reference>
<gene>
    <name evidence="1" type="ORF">A3C15_02700</name>
</gene>
<sequence length="334" mass="37295">MKSLINLAAQNLLANIRDAICLQPTEHALVIFDTEAPLTKIITDGYRAALPGADFLEFRTETPEEILARINSLTAGDAVILVQSTNFRLNEFRLRIEMFKRGLKTIEHLHLSRLPEEQFERYIRALEYDPPYYRPLGHALKNKLDAANEIIVECAGTRLTYTGGMEPTKLNIGDYTGMKNVGGSFPIGEVFTEAKDLTQVNGAALVFGFAGDDHRVRIVTPFRVEITKGILEAGSDAPPEFTHIIDLIKADEEVLVRELGLGLNPAMGKHALVSDITAFERQKGVHLSLGEKHAIYAKPGLHRRKGRYHIDIFVDVEKILVDGQIIFLNESFHV</sequence>
<dbReference type="Proteomes" id="UP000176532">
    <property type="component" value="Unassembled WGS sequence"/>
</dbReference>
<name>A0A1F6M7S7_9BACT</name>
<dbReference type="EMBL" id="MFQD01000038">
    <property type="protein sequence ID" value="OGH67689.1"/>
    <property type="molecule type" value="Genomic_DNA"/>
</dbReference>
<evidence type="ECO:0000313" key="1">
    <source>
        <dbReference type="EMBL" id="OGH67689.1"/>
    </source>
</evidence>
<dbReference type="STRING" id="1798682.A3C15_02700"/>
<comment type="caution">
    <text evidence="1">The sequence shown here is derived from an EMBL/GenBank/DDBJ whole genome shotgun (WGS) entry which is preliminary data.</text>
</comment>
<evidence type="ECO:0000313" key="2">
    <source>
        <dbReference type="Proteomes" id="UP000176532"/>
    </source>
</evidence>
<organism evidence="1 2">
    <name type="scientific">Candidatus Magasanikbacteria bacterium RIFCSPHIGHO2_02_FULL_50_9b</name>
    <dbReference type="NCBI Taxonomy" id="1798682"/>
    <lineage>
        <taxon>Bacteria</taxon>
        <taxon>Candidatus Magasanikiibacteriota</taxon>
    </lineage>
</organism>
<protein>
    <submittedName>
        <fullName evidence="1">Uncharacterized protein</fullName>
    </submittedName>
</protein>
<accession>A0A1F6M7S7</accession>